<protein>
    <submittedName>
        <fullName evidence="1">Putative secreted protein</fullName>
    </submittedName>
</protein>
<sequence>MLVRQARDAKLVGWGGLAFIGSGQAHHACVLLLVRVEAAHGALHRAAQQLRPHRVLAAQGSGSQLAHALGAALGPLVAQGVLNLLARLQQGRVALKHAEVEKDVLVVLFVLNEAEAFLEGGNVAAVRVAEAVAAPGTTLARLAPRVAGPLAVGF</sequence>
<evidence type="ECO:0000313" key="1">
    <source>
        <dbReference type="EMBL" id="MXU93930.1"/>
    </source>
</evidence>
<dbReference type="AlphaFoldDB" id="A0A6B0UVV5"/>
<proteinExistence type="predicted"/>
<reference evidence="1" key="1">
    <citation type="submission" date="2019-12" db="EMBL/GenBank/DDBJ databases">
        <title>An insight into the sialome of adult female Ixodes ricinus ticks feeding for 6 days.</title>
        <authorList>
            <person name="Perner J."/>
            <person name="Ribeiro J.M.C."/>
        </authorList>
    </citation>
    <scope>NUCLEOTIDE SEQUENCE</scope>
    <source>
        <strain evidence="1">Semi-engorged</strain>
        <tissue evidence="1">Salivary glands</tissue>
    </source>
</reference>
<organism evidence="1">
    <name type="scientific">Ixodes ricinus</name>
    <name type="common">Common tick</name>
    <name type="synonym">Acarus ricinus</name>
    <dbReference type="NCBI Taxonomy" id="34613"/>
    <lineage>
        <taxon>Eukaryota</taxon>
        <taxon>Metazoa</taxon>
        <taxon>Ecdysozoa</taxon>
        <taxon>Arthropoda</taxon>
        <taxon>Chelicerata</taxon>
        <taxon>Arachnida</taxon>
        <taxon>Acari</taxon>
        <taxon>Parasitiformes</taxon>
        <taxon>Ixodida</taxon>
        <taxon>Ixodoidea</taxon>
        <taxon>Ixodidae</taxon>
        <taxon>Ixodinae</taxon>
        <taxon>Ixodes</taxon>
    </lineage>
</organism>
<name>A0A6B0UVV5_IXORI</name>
<accession>A0A6B0UVV5</accession>
<dbReference type="EMBL" id="GIFC01011847">
    <property type="protein sequence ID" value="MXU93930.1"/>
    <property type="molecule type" value="Transcribed_RNA"/>
</dbReference>